<evidence type="ECO:0000313" key="1">
    <source>
        <dbReference type="EMBL" id="GBL94163.1"/>
    </source>
</evidence>
<keyword evidence="2" id="KW-1185">Reference proteome</keyword>
<dbReference type="EMBL" id="BGPR01000100">
    <property type="protein sequence ID" value="GBL94163.1"/>
    <property type="molecule type" value="Genomic_DNA"/>
</dbReference>
<evidence type="ECO:0000313" key="2">
    <source>
        <dbReference type="Proteomes" id="UP000499080"/>
    </source>
</evidence>
<organism evidence="1 2">
    <name type="scientific">Araneus ventricosus</name>
    <name type="common">Orbweaver spider</name>
    <name type="synonym">Epeira ventricosa</name>
    <dbReference type="NCBI Taxonomy" id="182803"/>
    <lineage>
        <taxon>Eukaryota</taxon>
        <taxon>Metazoa</taxon>
        <taxon>Ecdysozoa</taxon>
        <taxon>Arthropoda</taxon>
        <taxon>Chelicerata</taxon>
        <taxon>Arachnida</taxon>
        <taxon>Araneae</taxon>
        <taxon>Araneomorphae</taxon>
        <taxon>Entelegynae</taxon>
        <taxon>Araneoidea</taxon>
        <taxon>Araneidae</taxon>
        <taxon>Araneus</taxon>
    </lineage>
</organism>
<proteinExistence type="predicted"/>
<dbReference type="AlphaFoldDB" id="A0A4Y2BQD3"/>
<sequence>MHPFPASLIGSISITYRCASIEVGDPLHFATSCPLTVSFHMTKPSDHLTKRWWKSCLSNNYSSTKIIQLVNFLTDKEFLFKLGPGNHSNFSDSDSDIEFEKVTRHS</sequence>
<protein>
    <submittedName>
        <fullName evidence="1">Uncharacterized protein</fullName>
    </submittedName>
</protein>
<comment type="caution">
    <text evidence="1">The sequence shown here is derived from an EMBL/GenBank/DDBJ whole genome shotgun (WGS) entry which is preliminary data.</text>
</comment>
<name>A0A4Y2BQD3_ARAVE</name>
<gene>
    <name evidence="1" type="ORF">AVEN_163493_1</name>
</gene>
<dbReference type="Proteomes" id="UP000499080">
    <property type="component" value="Unassembled WGS sequence"/>
</dbReference>
<accession>A0A4Y2BQD3</accession>
<reference evidence="1 2" key="1">
    <citation type="journal article" date="2019" name="Sci. Rep.">
        <title>Orb-weaving spider Araneus ventricosus genome elucidates the spidroin gene catalogue.</title>
        <authorList>
            <person name="Kono N."/>
            <person name="Nakamura H."/>
            <person name="Ohtoshi R."/>
            <person name="Moran D.A.P."/>
            <person name="Shinohara A."/>
            <person name="Yoshida Y."/>
            <person name="Fujiwara M."/>
            <person name="Mori M."/>
            <person name="Tomita M."/>
            <person name="Arakawa K."/>
        </authorList>
    </citation>
    <scope>NUCLEOTIDE SEQUENCE [LARGE SCALE GENOMIC DNA]</scope>
</reference>